<dbReference type="EMBL" id="DS268111">
    <property type="protein sequence ID" value="KMM68753.1"/>
    <property type="molecule type" value="Genomic_DNA"/>
</dbReference>
<dbReference type="Proteomes" id="UP000054567">
    <property type="component" value="Unassembled WGS sequence"/>
</dbReference>
<dbReference type="VEuPathDB" id="FungiDB:CPAG_05078"/>
<protein>
    <submittedName>
        <fullName evidence="1">Uncharacterized protein</fullName>
    </submittedName>
</protein>
<sequence length="142" mass="15486">MKALGSEEDGEGMENGSWMMFGLTRAIPDEDPIAGVAADSLTGARRTCFFSSRHQLHARCRLLRQKAVLSRSPRPGGTSNGSTSKALLQTEWPPAKWMLDSSENLISLRLTRPVSVSHRSFATSNNCPIGTLQALRVSEAEQ</sequence>
<reference evidence="2" key="3">
    <citation type="journal article" date="2010" name="Genome Res.">
        <title>Population genomic sequencing of Coccidioides fungi reveals recent hybridization and transposon control.</title>
        <authorList>
            <person name="Neafsey D.E."/>
            <person name="Barker B.M."/>
            <person name="Sharpton T.J."/>
            <person name="Stajich J.E."/>
            <person name="Park D.J."/>
            <person name="Whiston E."/>
            <person name="Hung C.-Y."/>
            <person name="McMahan C."/>
            <person name="White J."/>
            <person name="Sykes S."/>
            <person name="Heiman D."/>
            <person name="Young S."/>
            <person name="Zeng Q."/>
            <person name="Abouelleil A."/>
            <person name="Aftuck L."/>
            <person name="Bessette D."/>
            <person name="Brown A."/>
            <person name="FitzGerald M."/>
            <person name="Lui A."/>
            <person name="Macdonald J.P."/>
            <person name="Priest M."/>
            <person name="Orbach M.J."/>
            <person name="Galgiani J.N."/>
            <person name="Kirkland T.N."/>
            <person name="Cole G.T."/>
            <person name="Birren B.W."/>
            <person name="Henn M.R."/>
            <person name="Taylor J.W."/>
            <person name="Rounsley S.D."/>
        </authorList>
    </citation>
    <scope>NUCLEOTIDE SEQUENCE [LARGE SCALE GENOMIC DNA]</scope>
    <source>
        <strain evidence="2">RMSCC 3488</strain>
    </source>
</reference>
<dbReference type="AlphaFoldDB" id="A0A0J6FEK8"/>
<proteinExistence type="predicted"/>
<evidence type="ECO:0000313" key="2">
    <source>
        <dbReference type="Proteomes" id="UP000054567"/>
    </source>
</evidence>
<name>A0A0J6FEK8_COCPO</name>
<gene>
    <name evidence="1" type="ORF">CPAG_05078</name>
</gene>
<reference evidence="2" key="2">
    <citation type="journal article" date="2009" name="Genome Res.">
        <title>Comparative genomic analyses of the human fungal pathogens Coccidioides and their relatives.</title>
        <authorList>
            <person name="Sharpton T.J."/>
            <person name="Stajich J.E."/>
            <person name="Rounsley S.D."/>
            <person name="Gardner M.J."/>
            <person name="Wortman J.R."/>
            <person name="Jordar V.S."/>
            <person name="Maiti R."/>
            <person name="Kodira C.D."/>
            <person name="Neafsey D.E."/>
            <person name="Zeng Q."/>
            <person name="Hung C.-Y."/>
            <person name="McMahan C."/>
            <person name="Muszewska A."/>
            <person name="Grynberg M."/>
            <person name="Mandel M.A."/>
            <person name="Kellner E.M."/>
            <person name="Barker B.M."/>
            <person name="Galgiani J.N."/>
            <person name="Orbach M.J."/>
            <person name="Kirkland T.N."/>
            <person name="Cole G.T."/>
            <person name="Henn M.R."/>
            <person name="Birren B.W."/>
            <person name="Taylor J.W."/>
        </authorList>
    </citation>
    <scope>NUCLEOTIDE SEQUENCE [LARGE SCALE GENOMIC DNA]</scope>
    <source>
        <strain evidence="2">RMSCC 3488</strain>
    </source>
</reference>
<organism evidence="1 2">
    <name type="scientific">Coccidioides posadasii RMSCC 3488</name>
    <dbReference type="NCBI Taxonomy" id="454284"/>
    <lineage>
        <taxon>Eukaryota</taxon>
        <taxon>Fungi</taxon>
        <taxon>Dikarya</taxon>
        <taxon>Ascomycota</taxon>
        <taxon>Pezizomycotina</taxon>
        <taxon>Eurotiomycetes</taxon>
        <taxon>Eurotiomycetidae</taxon>
        <taxon>Onygenales</taxon>
        <taxon>Onygenaceae</taxon>
        <taxon>Coccidioides</taxon>
    </lineage>
</organism>
<reference evidence="1 2" key="1">
    <citation type="submission" date="2007-06" db="EMBL/GenBank/DDBJ databases">
        <title>The Genome Sequence of Coccidioides posadasii RMSCC_3488.</title>
        <authorList>
            <consortium name="Coccidioides Genome Resources Consortium"/>
            <consortium name="The Broad Institute Genome Sequencing Platform"/>
            <person name="Henn M.R."/>
            <person name="Sykes S."/>
            <person name="Young S."/>
            <person name="Jaffe D."/>
            <person name="Berlin A."/>
            <person name="Alvarez P."/>
            <person name="Butler J."/>
            <person name="Gnerre S."/>
            <person name="Grabherr M."/>
            <person name="Mauceli E."/>
            <person name="Brockman W."/>
            <person name="Kodira C."/>
            <person name="Alvarado L."/>
            <person name="Zeng Q."/>
            <person name="Crawford M."/>
            <person name="Antoine C."/>
            <person name="Devon K."/>
            <person name="Galgiani J."/>
            <person name="Orsborn K."/>
            <person name="Lewis M.L."/>
            <person name="Nusbaum C."/>
            <person name="Galagan J."/>
            <person name="Birren B."/>
        </authorList>
    </citation>
    <scope>NUCLEOTIDE SEQUENCE [LARGE SCALE GENOMIC DNA]</scope>
    <source>
        <strain evidence="1 2">RMSCC 3488</strain>
    </source>
</reference>
<evidence type="ECO:0000313" key="1">
    <source>
        <dbReference type="EMBL" id="KMM68753.1"/>
    </source>
</evidence>
<accession>A0A0J6FEK8</accession>